<dbReference type="EMBL" id="AC150440">
    <property type="protein sequence ID" value="ABD32821.1"/>
    <property type="molecule type" value="Genomic_DNA"/>
</dbReference>
<dbReference type="AlphaFoldDB" id="Q2HTK5"/>
<proteinExistence type="predicted"/>
<reference evidence="2" key="1">
    <citation type="submission" date="2004-11" db="EMBL/GenBank/DDBJ databases">
        <authorList>
            <person name="Town C.D."/>
        </authorList>
    </citation>
    <scope>NUCLEOTIDE SEQUENCE</scope>
</reference>
<dbReference type="PANTHER" id="PTHR36617:SF5">
    <property type="entry name" value="OS05G0421675 PROTEIN"/>
    <property type="match status" value="1"/>
</dbReference>
<accession>Q2HTK5</accession>
<evidence type="ECO:0000259" key="1">
    <source>
        <dbReference type="Pfam" id="PF13966"/>
    </source>
</evidence>
<gene>
    <name evidence="2" type="ORF">MtrDRAFT_AC150440g6v2</name>
</gene>
<feature type="domain" description="Reverse transcriptase zinc-binding" evidence="1">
    <location>
        <begin position="57"/>
        <end position="145"/>
    </location>
</feature>
<organism evidence="2">
    <name type="scientific">Medicago truncatula</name>
    <name type="common">Barrel medic</name>
    <name type="synonym">Medicago tribuloides</name>
    <dbReference type="NCBI Taxonomy" id="3880"/>
    <lineage>
        <taxon>Eukaryota</taxon>
        <taxon>Viridiplantae</taxon>
        <taxon>Streptophyta</taxon>
        <taxon>Embryophyta</taxon>
        <taxon>Tracheophyta</taxon>
        <taxon>Spermatophyta</taxon>
        <taxon>Magnoliopsida</taxon>
        <taxon>eudicotyledons</taxon>
        <taxon>Gunneridae</taxon>
        <taxon>Pentapetalae</taxon>
        <taxon>rosids</taxon>
        <taxon>fabids</taxon>
        <taxon>Fabales</taxon>
        <taxon>Fabaceae</taxon>
        <taxon>Papilionoideae</taxon>
        <taxon>50 kb inversion clade</taxon>
        <taxon>NPAAA clade</taxon>
        <taxon>Hologalegina</taxon>
        <taxon>IRL clade</taxon>
        <taxon>Trifolieae</taxon>
        <taxon>Medicago</taxon>
    </lineage>
</organism>
<protein>
    <submittedName>
        <fullName evidence="2">H+-transporting two-sector ATPase, alpha/beta subunit, central region</fullName>
    </submittedName>
</protein>
<dbReference type="InterPro" id="IPR026960">
    <property type="entry name" value="RVT-Znf"/>
</dbReference>
<dbReference type="PANTHER" id="PTHR36617">
    <property type="entry name" value="PROTEIN, PUTATIVE-RELATED"/>
    <property type="match status" value="1"/>
</dbReference>
<reference evidence="2" key="2">
    <citation type="submission" date="2007-03" db="EMBL/GenBank/DDBJ databases">
        <authorList>
            <consortium name="The International Medicago Genome Annotation Group"/>
        </authorList>
    </citation>
    <scope>NUCLEOTIDE SEQUENCE</scope>
</reference>
<sequence length="250" mass="28902">MCQLGWAEGGQAWSWRRGLFVWEEELVGELILLLHRVALQVDKEDRWLWNLETSHVYSVRSAYKLLTIQPPIDSVVSASSLWNKDIPLKVVLFAWRLSRDRLSTKNNLISRGVISTDARLCVAGCGSEETSDHLLLHCNIFGTIWHYIYRWLNFSSVSPCDVGDHFIQFTALGGLAKTRHSILQVLWFATSWEIWKERNNRIFTGKQCSILQVVDKIKSLSFMWLKAKFPSLHLNYHGWWLSPFTILGIG</sequence>
<dbReference type="Pfam" id="PF13966">
    <property type="entry name" value="zf-RVT"/>
    <property type="match status" value="1"/>
</dbReference>
<name>Q2HTK5_MEDTR</name>
<evidence type="ECO:0000313" key="2">
    <source>
        <dbReference type="EMBL" id="ABD32821.1"/>
    </source>
</evidence>